<comment type="similarity">
    <text evidence="1">Belongs to the ComF/GntX family.</text>
</comment>
<gene>
    <name evidence="3" type="ORF">SAMN04488126_106122</name>
</gene>
<dbReference type="InterPro" id="IPR000836">
    <property type="entry name" value="PRTase_dom"/>
</dbReference>
<evidence type="ECO:0000313" key="3">
    <source>
        <dbReference type="EMBL" id="SDE30545.1"/>
    </source>
</evidence>
<feature type="domain" description="Phosphoribosyltransferase" evidence="2">
    <location>
        <begin position="158"/>
        <end position="208"/>
    </location>
</feature>
<protein>
    <submittedName>
        <fullName evidence="3">Competence protein ComFC</fullName>
    </submittedName>
</protein>
<accession>A0A1G7BWG5</accession>
<organism evidence="3 4">
    <name type="scientific">Bhargavaea beijingensis</name>
    <dbReference type="NCBI Taxonomy" id="426756"/>
    <lineage>
        <taxon>Bacteria</taxon>
        <taxon>Bacillati</taxon>
        <taxon>Bacillota</taxon>
        <taxon>Bacilli</taxon>
        <taxon>Bacillales</taxon>
        <taxon>Caryophanaceae</taxon>
        <taxon>Bhargavaea</taxon>
    </lineage>
</organism>
<dbReference type="STRING" id="426756.SAMN04488126_106122"/>
<sequence>MECLLCNSPVSRPPTWTGLFSDRGKSGICVPCQAKFEPDGRRPPLEDWKGTPYEGALDAAISLYTYNDAMKTYLRQYKFLKDAALAAVFSDKLREVPILKGRTAVPVPMHQERLAERTFPQVEELLVQAGIPFVQLLEKTTARNLGRLGRKERMESEPLFTLSDGAEVYRADYVLVDDLYTTGTTLHHAAHILKKSGARSVAALTLIRA</sequence>
<evidence type="ECO:0000313" key="4">
    <source>
        <dbReference type="Proteomes" id="UP000198823"/>
    </source>
</evidence>
<name>A0A1G7BWG5_9BACL</name>
<evidence type="ECO:0000256" key="1">
    <source>
        <dbReference type="ARBA" id="ARBA00008007"/>
    </source>
</evidence>
<proteinExistence type="inferred from homology"/>
<dbReference type="InterPro" id="IPR029057">
    <property type="entry name" value="PRTase-like"/>
</dbReference>
<evidence type="ECO:0000259" key="2">
    <source>
        <dbReference type="Pfam" id="PF00156"/>
    </source>
</evidence>
<dbReference type="Proteomes" id="UP000198823">
    <property type="component" value="Unassembled WGS sequence"/>
</dbReference>
<dbReference type="PANTHER" id="PTHR47505">
    <property type="entry name" value="DNA UTILIZATION PROTEIN YHGH"/>
    <property type="match status" value="1"/>
</dbReference>
<dbReference type="PANTHER" id="PTHR47505:SF1">
    <property type="entry name" value="DNA UTILIZATION PROTEIN YHGH"/>
    <property type="match status" value="1"/>
</dbReference>
<dbReference type="EMBL" id="FNAR01000006">
    <property type="protein sequence ID" value="SDE30545.1"/>
    <property type="molecule type" value="Genomic_DNA"/>
</dbReference>
<dbReference type="CDD" id="cd06223">
    <property type="entry name" value="PRTases_typeI"/>
    <property type="match status" value="1"/>
</dbReference>
<dbReference type="InterPro" id="IPR051910">
    <property type="entry name" value="ComF/GntX_DNA_util-trans"/>
</dbReference>
<dbReference type="SUPFAM" id="SSF53271">
    <property type="entry name" value="PRTase-like"/>
    <property type="match status" value="1"/>
</dbReference>
<dbReference type="Pfam" id="PF00156">
    <property type="entry name" value="Pribosyltran"/>
    <property type="match status" value="1"/>
</dbReference>
<dbReference type="AlphaFoldDB" id="A0A1G7BWG5"/>
<reference evidence="3 4" key="1">
    <citation type="submission" date="2016-10" db="EMBL/GenBank/DDBJ databases">
        <authorList>
            <person name="de Groot N.N."/>
        </authorList>
    </citation>
    <scope>NUCLEOTIDE SEQUENCE [LARGE SCALE GENOMIC DNA]</scope>
    <source>
        <strain evidence="3 4">CGMCC 1.6762</strain>
    </source>
</reference>
<dbReference type="Gene3D" id="3.40.50.2020">
    <property type="match status" value="1"/>
</dbReference>